<protein>
    <submittedName>
        <fullName evidence="1">Uncharacterized protein</fullName>
    </submittedName>
</protein>
<dbReference type="Proteomes" id="UP000194236">
    <property type="component" value="Unassembled WGS sequence"/>
</dbReference>
<dbReference type="Gene3D" id="3.40.50.1820">
    <property type="entry name" value="alpha/beta hydrolase"/>
    <property type="match status" value="1"/>
</dbReference>
<dbReference type="AlphaFoldDB" id="A0A1Y3B6X7"/>
<comment type="caution">
    <text evidence="1">The sequence shown here is derived from an EMBL/GenBank/DDBJ whole genome shotgun (WGS) entry which is preliminary data.</text>
</comment>
<keyword evidence="2" id="KW-1185">Reference proteome</keyword>
<gene>
    <name evidence="1" type="ORF">BLA29_012347</name>
</gene>
<reference evidence="1 2" key="1">
    <citation type="submission" date="2017-03" db="EMBL/GenBank/DDBJ databases">
        <title>Genome Survey of Euroglyphus maynei.</title>
        <authorList>
            <person name="Arlian L.G."/>
            <person name="Morgan M.S."/>
            <person name="Rider S.D."/>
        </authorList>
    </citation>
    <scope>NUCLEOTIDE SEQUENCE [LARGE SCALE GENOMIC DNA]</scope>
    <source>
        <strain evidence="1">Arlian Lab</strain>
        <tissue evidence="1">Whole body</tissue>
    </source>
</reference>
<organism evidence="1 2">
    <name type="scientific">Euroglyphus maynei</name>
    <name type="common">Mayne's house dust mite</name>
    <dbReference type="NCBI Taxonomy" id="6958"/>
    <lineage>
        <taxon>Eukaryota</taxon>
        <taxon>Metazoa</taxon>
        <taxon>Ecdysozoa</taxon>
        <taxon>Arthropoda</taxon>
        <taxon>Chelicerata</taxon>
        <taxon>Arachnida</taxon>
        <taxon>Acari</taxon>
        <taxon>Acariformes</taxon>
        <taxon>Sarcoptiformes</taxon>
        <taxon>Astigmata</taxon>
        <taxon>Psoroptidia</taxon>
        <taxon>Analgoidea</taxon>
        <taxon>Pyroglyphidae</taxon>
        <taxon>Pyroglyphinae</taxon>
        <taxon>Euroglyphus</taxon>
    </lineage>
</organism>
<dbReference type="EMBL" id="MUJZ01040262">
    <property type="protein sequence ID" value="OTF75814.1"/>
    <property type="molecule type" value="Genomic_DNA"/>
</dbReference>
<accession>A0A1Y3B6X7</accession>
<name>A0A1Y3B6X7_EURMA</name>
<dbReference type="SUPFAM" id="SSF53474">
    <property type="entry name" value="alpha/beta-Hydrolases"/>
    <property type="match status" value="1"/>
</dbReference>
<dbReference type="InterPro" id="IPR029058">
    <property type="entry name" value="AB_hydrolase_fold"/>
</dbReference>
<feature type="non-terminal residue" evidence="1">
    <location>
        <position position="162"/>
    </location>
</feature>
<evidence type="ECO:0000313" key="1">
    <source>
        <dbReference type="EMBL" id="OTF75814.1"/>
    </source>
</evidence>
<dbReference type="OrthoDB" id="408631at2759"/>
<evidence type="ECO:0000313" key="2">
    <source>
        <dbReference type="Proteomes" id="UP000194236"/>
    </source>
</evidence>
<proteinExistence type="predicted"/>
<sequence>MLKKGNFKKDFSVIISTVEEETSGLLQFLAGHLMGKEIGQKFAFENADSITMDDAIKVIGKMSGQYTTRQAIADDISKVYFNGIRHDEDENVLRKITGKAFGDVWLACPTIEFGQELKRNSDIGKNEVQIYQLYSTFKLGEKPFCPRWAGTCHMDDLFPMFG</sequence>